<proteinExistence type="predicted"/>
<accession>A0ACB6Z991</accession>
<sequence>MYGVSPLDNKQVKEIKAIMRVPQLGNNSVELPNQLPKDDYSSKDLQPLKTQALELPHLSPTDVTTQEKIIRKIKKNYLFPGTLFNTPVYT</sequence>
<comment type="caution">
    <text evidence="1">The sequence shown here is derived from an EMBL/GenBank/DDBJ whole genome shotgun (WGS) entry which is preliminary data.</text>
</comment>
<gene>
    <name evidence="1" type="ORF">BDM02DRAFT_3189260</name>
</gene>
<evidence type="ECO:0000313" key="1">
    <source>
        <dbReference type="EMBL" id="KAF9645960.1"/>
    </source>
</evidence>
<name>A0ACB6Z991_THEGA</name>
<reference evidence="1" key="1">
    <citation type="submission" date="2019-10" db="EMBL/GenBank/DDBJ databases">
        <authorList>
            <consortium name="DOE Joint Genome Institute"/>
            <person name="Kuo A."/>
            <person name="Miyauchi S."/>
            <person name="Kiss E."/>
            <person name="Drula E."/>
            <person name="Kohler A."/>
            <person name="Sanchez-Garcia M."/>
            <person name="Andreopoulos B."/>
            <person name="Barry K.W."/>
            <person name="Bonito G."/>
            <person name="Buee M."/>
            <person name="Carver A."/>
            <person name="Chen C."/>
            <person name="Cichocki N."/>
            <person name="Clum A."/>
            <person name="Culley D."/>
            <person name="Crous P.W."/>
            <person name="Fauchery L."/>
            <person name="Girlanda M."/>
            <person name="Hayes R."/>
            <person name="Keri Z."/>
            <person name="Labutti K."/>
            <person name="Lipzen A."/>
            <person name="Lombard V."/>
            <person name="Magnuson J."/>
            <person name="Maillard F."/>
            <person name="Morin E."/>
            <person name="Murat C."/>
            <person name="Nolan M."/>
            <person name="Ohm R."/>
            <person name="Pangilinan J."/>
            <person name="Pereira M."/>
            <person name="Perotto S."/>
            <person name="Peter M."/>
            <person name="Riley R."/>
            <person name="Sitrit Y."/>
            <person name="Stielow B."/>
            <person name="Szollosi G."/>
            <person name="Zifcakova L."/>
            <person name="Stursova M."/>
            <person name="Spatafora J.W."/>
            <person name="Tedersoo L."/>
            <person name="Vaario L.-M."/>
            <person name="Yamada A."/>
            <person name="Yan M."/>
            <person name="Wang P."/>
            <person name="Xu J."/>
            <person name="Bruns T."/>
            <person name="Baldrian P."/>
            <person name="Vilgalys R."/>
            <person name="Henrissat B."/>
            <person name="Grigoriev I.V."/>
            <person name="Hibbett D."/>
            <person name="Nagy L.G."/>
            <person name="Martin F.M."/>
        </authorList>
    </citation>
    <scope>NUCLEOTIDE SEQUENCE</scope>
    <source>
        <strain evidence="1">P2</strain>
    </source>
</reference>
<keyword evidence="2" id="KW-1185">Reference proteome</keyword>
<reference evidence="1" key="2">
    <citation type="journal article" date="2020" name="Nat. Commun.">
        <title>Large-scale genome sequencing of mycorrhizal fungi provides insights into the early evolution of symbiotic traits.</title>
        <authorList>
            <person name="Miyauchi S."/>
            <person name="Kiss E."/>
            <person name="Kuo A."/>
            <person name="Drula E."/>
            <person name="Kohler A."/>
            <person name="Sanchez-Garcia M."/>
            <person name="Morin E."/>
            <person name="Andreopoulos B."/>
            <person name="Barry K.W."/>
            <person name="Bonito G."/>
            <person name="Buee M."/>
            <person name="Carver A."/>
            <person name="Chen C."/>
            <person name="Cichocki N."/>
            <person name="Clum A."/>
            <person name="Culley D."/>
            <person name="Crous P.W."/>
            <person name="Fauchery L."/>
            <person name="Girlanda M."/>
            <person name="Hayes R.D."/>
            <person name="Keri Z."/>
            <person name="LaButti K."/>
            <person name="Lipzen A."/>
            <person name="Lombard V."/>
            <person name="Magnuson J."/>
            <person name="Maillard F."/>
            <person name="Murat C."/>
            <person name="Nolan M."/>
            <person name="Ohm R.A."/>
            <person name="Pangilinan J."/>
            <person name="Pereira M.F."/>
            <person name="Perotto S."/>
            <person name="Peter M."/>
            <person name="Pfister S."/>
            <person name="Riley R."/>
            <person name="Sitrit Y."/>
            <person name="Stielow J.B."/>
            <person name="Szollosi G."/>
            <person name="Zifcakova L."/>
            <person name="Stursova M."/>
            <person name="Spatafora J.W."/>
            <person name="Tedersoo L."/>
            <person name="Vaario L.M."/>
            <person name="Yamada A."/>
            <person name="Yan M."/>
            <person name="Wang P."/>
            <person name="Xu J."/>
            <person name="Bruns T."/>
            <person name="Baldrian P."/>
            <person name="Vilgalys R."/>
            <person name="Dunand C."/>
            <person name="Henrissat B."/>
            <person name="Grigoriev I.V."/>
            <person name="Hibbett D."/>
            <person name="Nagy L.G."/>
            <person name="Martin F.M."/>
        </authorList>
    </citation>
    <scope>NUCLEOTIDE SEQUENCE</scope>
    <source>
        <strain evidence="1">P2</strain>
    </source>
</reference>
<protein>
    <submittedName>
        <fullName evidence="1">Uncharacterized protein</fullName>
    </submittedName>
</protein>
<dbReference type="EMBL" id="MU118072">
    <property type="protein sequence ID" value="KAF9645960.1"/>
    <property type="molecule type" value="Genomic_DNA"/>
</dbReference>
<dbReference type="Proteomes" id="UP000886501">
    <property type="component" value="Unassembled WGS sequence"/>
</dbReference>
<organism evidence="1 2">
    <name type="scientific">Thelephora ganbajun</name>
    <name type="common">Ganba fungus</name>
    <dbReference type="NCBI Taxonomy" id="370292"/>
    <lineage>
        <taxon>Eukaryota</taxon>
        <taxon>Fungi</taxon>
        <taxon>Dikarya</taxon>
        <taxon>Basidiomycota</taxon>
        <taxon>Agaricomycotina</taxon>
        <taxon>Agaricomycetes</taxon>
        <taxon>Thelephorales</taxon>
        <taxon>Thelephoraceae</taxon>
        <taxon>Thelephora</taxon>
    </lineage>
</organism>
<evidence type="ECO:0000313" key="2">
    <source>
        <dbReference type="Proteomes" id="UP000886501"/>
    </source>
</evidence>